<reference evidence="8" key="1">
    <citation type="journal article" date="2020" name="mSystems">
        <title>Genome- and Community-Level Interaction Insights into Carbon Utilization and Element Cycling Functions of Hydrothermarchaeota in Hydrothermal Sediment.</title>
        <authorList>
            <person name="Zhou Z."/>
            <person name="Liu Y."/>
            <person name="Xu W."/>
            <person name="Pan J."/>
            <person name="Luo Z.H."/>
            <person name="Li M."/>
        </authorList>
    </citation>
    <scope>NUCLEOTIDE SEQUENCE [LARGE SCALE GENOMIC DNA]</scope>
    <source>
        <strain evidence="8">HyVt-92</strain>
    </source>
</reference>
<dbReference type="Gene3D" id="3.40.50.2300">
    <property type="match status" value="1"/>
</dbReference>
<evidence type="ECO:0000256" key="5">
    <source>
        <dbReference type="ARBA" id="ARBA00023163"/>
    </source>
</evidence>
<feature type="modified residue" description="4-aspartylphosphate" evidence="6">
    <location>
        <position position="53"/>
    </location>
</feature>
<dbReference type="EMBL" id="DRTT01000149">
    <property type="protein sequence ID" value="HHF98927.1"/>
    <property type="molecule type" value="Genomic_DNA"/>
</dbReference>
<evidence type="ECO:0000313" key="8">
    <source>
        <dbReference type="EMBL" id="HHF98927.1"/>
    </source>
</evidence>
<evidence type="ECO:0000256" key="1">
    <source>
        <dbReference type="ARBA" id="ARBA00022553"/>
    </source>
</evidence>
<keyword evidence="1 6" id="KW-0597">Phosphoprotein</keyword>
<dbReference type="Proteomes" id="UP000886070">
    <property type="component" value="Unassembled WGS sequence"/>
</dbReference>
<dbReference type="GO" id="GO:0003677">
    <property type="term" value="F:DNA binding"/>
    <property type="evidence" value="ECO:0007669"/>
    <property type="project" value="UniProtKB-KW"/>
</dbReference>
<keyword evidence="3" id="KW-0805">Transcription regulation</keyword>
<comment type="caution">
    <text evidence="8">The sequence shown here is derived from an EMBL/GenBank/DDBJ whole genome shotgun (WGS) entry which is preliminary data.</text>
</comment>
<dbReference type="PANTHER" id="PTHR44591">
    <property type="entry name" value="STRESS RESPONSE REGULATOR PROTEIN 1"/>
    <property type="match status" value="1"/>
</dbReference>
<organism evidence="8">
    <name type="scientific">Aerophobetes bacterium</name>
    <dbReference type="NCBI Taxonomy" id="2030807"/>
    <lineage>
        <taxon>Bacteria</taxon>
        <taxon>Candidatus Aerophobota</taxon>
    </lineage>
</organism>
<proteinExistence type="predicted"/>
<dbReference type="SMART" id="SM00448">
    <property type="entry name" value="REC"/>
    <property type="match status" value="1"/>
</dbReference>
<dbReference type="PROSITE" id="PS50110">
    <property type="entry name" value="RESPONSE_REGULATORY"/>
    <property type="match status" value="1"/>
</dbReference>
<dbReference type="AlphaFoldDB" id="A0A7V5M0G8"/>
<dbReference type="SUPFAM" id="SSF52172">
    <property type="entry name" value="CheY-like"/>
    <property type="match status" value="1"/>
</dbReference>
<keyword evidence="2" id="KW-0902">Two-component regulatory system</keyword>
<dbReference type="Pfam" id="PF00072">
    <property type="entry name" value="Response_reg"/>
    <property type="match status" value="1"/>
</dbReference>
<evidence type="ECO:0000259" key="7">
    <source>
        <dbReference type="PROSITE" id="PS50110"/>
    </source>
</evidence>
<feature type="domain" description="Response regulatory" evidence="7">
    <location>
        <begin position="4"/>
        <end position="126"/>
    </location>
</feature>
<evidence type="ECO:0000256" key="4">
    <source>
        <dbReference type="ARBA" id="ARBA00023125"/>
    </source>
</evidence>
<protein>
    <submittedName>
        <fullName evidence="8">Response regulator</fullName>
    </submittedName>
</protein>
<evidence type="ECO:0000256" key="2">
    <source>
        <dbReference type="ARBA" id="ARBA00023012"/>
    </source>
</evidence>
<evidence type="ECO:0000256" key="3">
    <source>
        <dbReference type="ARBA" id="ARBA00023015"/>
    </source>
</evidence>
<dbReference type="GO" id="GO:0000160">
    <property type="term" value="P:phosphorelay signal transduction system"/>
    <property type="evidence" value="ECO:0007669"/>
    <property type="project" value="UniProtKB-KW"/>
</dbReference>
<dbReference type="FunFam" id="3.40.50.2300:FF:000001">
    <property type="entry name" value="DNA-binding response regulator PhoB"/>
    <property type="match status" value="1"/>
</dbReference>
<gene>
    <name evidence="8" type="ORF">ENL39_05530</name>
</gene>
<evidence type="ECO:0000256" key="6">
    <source>
        <dbReference type="PROSITE-ProRule" id="PRU00169"/>
    </source>
</evidence>
<dbReference type="InterPro" id="IPR011006">
    <property type="entry name" value="CheY-like_superfamily"/>
</dbReference>
<name>A0A7V5M0G8_UNCAE</name>
<keyword evidence="5" id="KW-0804">Transcription</keyword>
<accession>A0A7V5M0G8</accession>
<dbReference type="PANTHER" id="PTHR44591:SF14">
    <property type="entry name" value="PROTEIN PILG"/>
    <property type="match status" value="1"/>
</dbReference>
<keyword evidence="4" id="KW-0238">DNA-binding</keyword>
<dbReference type="InterPro" id="IPR050595">
    <property type="entry name" value="Bact_response_regulator"/>
</dbReference>
<dbReference type="InterPro" id="IPR001789">
    <property type="entry name" value="Sig_transdc_resp-reg_receiver"/>
</dbReference>
<sequence length="132" mass="15450">MKKRVLLVDDEVDFVEINKAALKSKGYEVIPAYNGKEGLEKALKEKPDIIILDVMMTTKTEGFDVARELRKHKEMKDVPIIMLTAIRERMDIKWEIQPDEEWLPVTEFLEKPVPPDKLVEKVEEMLKKEKNN</sequence>